<keyword evidence="3" id="KW-1185">Reference proteome</keyword>
<organism evidence="2 3">
    <name type="scientific">Craurococcus roseus</name>
    <dbReference type="NCBI Taxonomy" id="77585"/>
    <lineage>
        <taxon>Bacteria</taxon>
        <taxon>Pseudomonadati</taxon>
        <taxon>Pseudomonadota</taxon>
        <taxon>Alphaproteobacteria</taxon>
        <taxon>Acetobacterales</taxon>
        <taxon>Acetobacteraceae</taxon>
        <taxon>Craurococcus</taxon>
    </lineage>
</organism>
<dbReference type="EMBL" id="BAAAFZ010000011">
    <property type="protein sequence ID" value="GAA0575454.1"/>
    <property type="molecule type" value="Genomic_DNA"/>
</dbReference>
<gene>
    <name evidence="2" type="ORF">GCM10009416_12640</name>
</gene>
<feature type="transmembrane region" description="Helical" evidence="1">
    <location>
        <begin position="47"/>
        <end position="65"/>
    </location>
</feature>
<name>A0ABP3PTR2_9PROT</name>
<keyword evidence="1" id="KW-0472">Membrane</keyword>
<keyword evidence="1" id="KW-1133">Transmembrane helix</keyword>
<keyword evidence="1" id="KW-0812">Transmembrane</keyword>
<evidence type="ECO:0000313" key="3">
    <source>
        <dbReference type="Proteomes" id="UP001501588"/>
    </source>
</evidence>
<sequence length="73" mass="8172">MRNSSSKRQAERAQAVALVISLAWMVLAQIGCVMFWEAGFLTRQASLLHWLVVGVLPPAMALWTTETDRTAQR</sequence>
<comment type="caution">
    <text evidence="2">The sequence shown here is derived from an EMBL/GenBank/DDBJ whole genome shotgun (WGS) entry which is preliminary data.</text>
</comment>
<dbReference type="Proteomes" id="UP001501588">
    <property type="component" value="Unassembled WGS sequence"/>
</dbReference>
<evidence type="ECO:0000313" key="2">
    <source>
        <dbReference type="EMBL" id="GAA0575454.1"/>
    </source>
</evidence>
<evidence type="ECO:0000256" key="1">
    <source>
        <dbReference type="SAM" id="Phobius"/>
    </source>
</evidence>
<accession>A0ABP3PTR2</accession>
<reference evidence="3" key="1">
    <citation type="journal article" date="2019" name="Int. J. Syst. Evol. Microbiol.">
        <title>The Global Catalogue of Microorganisms (GCM) 10K type strain sequencing project: providing services to taxonomists for standard genome sequencing and annotation.</title>
        <authorList>
            <consortium name="The Broad Institute Genomics Platform"/>
            <consortium name="The Broad Institute Genome Sequencing Center for Infectious Disease"/>
            <person name="Wu L."/>
            <person name="Ma J."/>
        </authorList>
    </citation>
    <scope>NUCLEOTIDE SEQUENCE [LARGE SCALE GENOMIC DNA]</scope>
    <source>
        <strain evidence="3">JCM 9933</strain>
    </source>
</reference>
<dbReference type="RefSeq" id="WP_343894337.1">
    <property type="nucleotide sequence ID" value="NZ_BAAAFZ010000011.1"/>
</dbReference>
<protein>
    <submittedName>
        <fullName evidence="2">Uncharacterized protein</fullName>
    </submittedName>
</protein>
<proteinExistence type="predicted"/>